<organism evidence="2 3">
    <name type="scientific">Eumeta variegata</name>
    <name type="common">Bagworm moth</name>
    <name type="synonym">Eumeta japonica</name>
    <dbReference type="NCBI Taxonomy" id="151549"/>
    <lineage>
        <taxon>Eukaryota</taxon>
        <taxon>Metazoa</taxon>
        <taxon>Ecdysozoa</taxon>
        <taxon>Arthropoda</taxon>
        <taxon>Hexapoda</taxon>
        <taxon>Insecta</taxon>
        <taxon>Pterygota</taxon>
        <taxon>Neoptera</taxon>
        <taxon>Endopterygota</taxon>
        <taxon>Lepidoptera</taxon>
        <taxon>Glossata</taxon>
        <taxon>Ditrysia</taxon>
        <taxon>Tineoidea</taxon>
        <taxon>Psychidae</taxon>
        <taxon>Oiketicinae</taxon>
        <taxon>Eumeta</taxon>
    </lineage>
</organism>
<feature type="compositionally biased region" description="Polar residues" evidence="1">
    <location>
        <begin position="79"/>
        <end position="88"/>
    </location>
</feature>
<dbReference type="AlphaFoldDB" id="A0A4C1V6D4"/>
<keyword evidence="3" id="KW-1185">Reference proteome</keyword>
<accession>A0A4C1V6D4</accession>
<evidence type="ECO:0000313" key="3">
    <source>
        <dbReference type="Proteomes" id="UP000299102"/>
    </source>
</evidence>
<sequence length="101" mass="11302">MEEGKGRWKGSGPPELSRLVEMQQRKLLLHVCESVTSHGFLFSMDEQSAFVSNMVVNRIRKSQLINNRNINDRNVPGFTKTSSQQTKGSRAAHAPAIGETF</sequence>
<evidence type="ECO:0000256" key="1">
    <source>
        <dbReference type="SAM" id="MobiDB-lite"/>
    </source>
</evidence>
<name>A0A4C1V6D4_EUMVA</name>
<protein>
    <submittedName>
        <fullName evidence="2">Uncharacterized protein</fullName>
    </submittedName>
</protein>
<feature type="region of interest" description="Disordered" evidence="1">
    <location>
        <begin position="68"/>
        <end position="101"/>
    </location>
</feature>
<evidence type="ECO:0000313" key="2">
    <source>
        <dbReference type="EMBL" id="GBP33797.1"/>
    </source>
</evidence>
<dbReference type="Proteomes" id="UP000299102">
    <property type="component" value="Unassembled WGS sequence"/>
</dbReference>
<reference evidence="2 3" key="1">
    <citation type="journal article" date="2019" name="Commun. Biol.">
        <title>The bagworm genome reveals a unique fibroin gene that provides high tensile strength.</title>
        <authorList>
            <person name="Kono N."/>
            <person name="Nakamura H."/>
            <person name="Ohtoshi R."/>
            <person name="Tomita M."/>
            <person name="Numata K."/>
            <person name="Arakawa K."/>
        </authorList>
    </citation>
    <scope>NUCLEOTIDE SEQUENCE [LARGE SCALE GENOMIC DNA]</scope>
</reference>
<dbReference type="EMBL" id="BGZK01000279">
    <property type="protein sequence ID" value="GBP33797.1"/>
    <property type="molecule type" value="Genomic_DNA"/>
</dbReference>
<proteinExistence type="predicted"/>
<gene>
    <name evidence="2" type="ORF">EVAR_25398_1</name>
</gene>
<comment type="caution">
    <text evidence="2">The sequence shown here is derived from an EMBL/GenBank/DDBJ whole genome shotgun (WGS) entry which is preliminary data.</text>
</comment>